<dbReference type="GO" id="GO:0016747">
    <property type="term" value="F:acyltransferase activity, transferring groups other than amino-acyl groups"/>
    <property type="evidence" value="ECO:0007669"/>
    <property type="project" value="InterPro"/>
</dbReference>
<sequence length="191" mass="21933">MLYLYSYCPILIKVLFSHIDLSRITLRPFALTDAHDFLRWAGDVRVTGNLRWQTLTSEEEALVFIRDVCMPHPWRRSICIDDRSIGFISIFPEAGDDRFKAHIGYGLSHEYWGKGIATRAVSVAVPQVFNDLPHVLRLQAFVQTQNKASRRVLEKVGFQKEGLLRKYSNVKGEIHDVFVYSLLSSDLLPLP</sequence>
<dbReference type="OrthoDB" id="630895at2759"/>
<dbReference type="PANTHER" id="PTHR46067:SF16">
    <property type="entry name" value="N-ACETYLTRANSFERASE DOMAIN-CONTAINING PROTEIN"/>
    <property type="match status" value="1"/>
</dbReference>
<accession>A0A9W3BRJ2</accession>
<keyword evidence="2" id="KW-1185">Reference proteome</keyword>
<dbReference type="InterPro" id="IPR000182">
    <property type="entry name" value="GNAT_dom"/>
</dbReference>
<proteinExistence type="predicted"/>
<dbReference type="SUPFAM" id="SSF55729">
    <property type="entry name" value="Acyl-CoA N-acyltransferases (Nat)"/>
    <property type="match status" value="1"/>
</dbReference>
<dbReference type="RefSeq" id="XP_056841892.1">
    <property type="nucleotide sequence ID" value="XM_056985912.1"/>
</dbReference>
<gene>
    <name evidence="3" type="primary">LOC108835882</name>
</gene>
<evidence type="ECO:0000313" key="2">
    <source>
        <dbReference type="Proteomes" id="UP000504610"/>
    </source>
</evidence>
<evidence type="ECO:0000313" key="3">
    <source>
        <dbReference type="RefSeq" id="XP_056841892.1"/>
    </source>
</evidence>
<dbReference type="Gene3D" id="3.40.630.30">
    <property type="match status" value="1"/>
</dbReference>
<dbReference type="KEGG" id="rsz:108835882"/>
<protein>
    <submittedName>
        <fullName evidence="3">Uncharacterized protein LOC108835882</fullName>
    </submittedName>
</protein>
<dbReference type="InterPro" id="IPR016181">
    <property type="entry name" value="Acyl_CoA_acyltransferase"/>
</dbReference>
<organism evidence="2 3">
    <name type="scientific">Raphanus sativus</name>
    <name type="common">Radish</name>
    <name type="synonym">Raphanus raphanistrum var. sativus</name>
    <dbReference type="NCBI Taxonomy" id="3726"/>
    <lineage>
        <taxon>Eukaryota</taxon>
        <taxon>Viridiplantae</taxon>
        <taxon>Streptophyta</taxon>
        <taxon>Embryophyta</taxon>
        <taxon>Tracheophyta</taxon>
        <taxon>Spermatophyta</taxon>
        <taxon>Magnoliopsida</taxon>
        <taxon>eudicotyledons</taxon>
        <taxon>Gunneridae</taxon>
        <taxon>Pentapetalae</taxon>
        <taxon>rosids</taxon>
        <taxon>malvids</taxon>
        <taxon>Brassicales</taxon>
        <taxon>Brassicaceae</taxon>
        <taxon>Brassiceae</taxon>
        <taxon>Raphanus</taxon>
    </lineage>
</organism>
<dbReference type="PROSITE" id="PS51186">
    <property type="entry name" value="GNAT"/>
    <property type="match status" value="1"/>
</dbReference>
<dbReference type="AlphaFoldDB" id="A0A9W3BRJ2"/>
<dbReference type="Proteomes" id="UP000504610">
    <property type="component" value="Chromosome 5"/>
</dbReference>
<dbReference type="GeneID" id="108835882"/>
<evidence type="ECO:0000259" key="1">
    <source>
        <dbReference type="PROSITE" id="PS51186"/>
    </source>
</evidence>
<dbReference type="Pfam" id="PF13302">
    <property type="entry name" value="Acetyltransf_3"/>
    <property type="match status" value="1"/>
</dbReference>
<name>A0A9W3BRJ2_RAPSA</name>
<dbReference type="PANTHER" id="PTHR46067">
    <property type="entry name" value="ACYL-COA N-ACYLTRANSFERASES (NAT) SUPERFAMILY PROTEIN"/>
    <property type="match status" value="1"/>
</dbReference>
<reference evidence="2" key="1">
    <citation type="journal article" date="2019" name="Database">
        <title>The radish genome database (RadishGD): an integrated information resource for radish genomics.</title>
        <authorList>
            <person name="Yu H.J."/>
            <person name="Baek S."/>
            <person name="Lee Y.J."/>
            <person name="Cho A."/>
            <person name="Mun J.H."/>
        </authorList>
    </citation>
    <scope>NUCLEOTIDE SEQUENCE [LARGE SCALE GENOMIC DNA]</scope>
    <source>
        <strain evidence="2">cv. WK10039</strain>
    </source>
</reference>
<reference evidence="3" key="2">
    <citation type="submission" date="2025-08" db="UniProtKB">
        <authorList>
            <consortium name="RefSeq"/>
        </authorList>
    </citation>
    <scope>IDENTIFICATION</scope>
    <source>
        <tissue evidence="3">Leaf</tissue>
    </source>
</reference>
<feature type="domain" description="N-acetyltransferase" evidence="1">
    <location>
        <begin position="24"/>
        <end position="183"/>
    </location>
</feature>